<accession>A0A9N8E872</accession>
<dbReference type="OrthoDB" id="211168at2759"/>
<keyword evidence="1" id="KW-1133">Transmembrane helix</keyword>
<evidence type="ECO:0000313" key="3">
    <source>
        <dbReference type="Proteomes" id="UP001153069"/>
    </source>
</evidence>
<keyword evidence="1" id="KW-0472">Membrane</keyword>
<gene>
    <name evidence="2" type="ORF">SEMRO_617_G176110.1</name>
</gene>
<keyword evidence="1" id="KW-0812">Transmembrane</keyword>
<keyword evidence="3" id="KW-1185">Reference proteome</keyword>
<evidence type="ECO:0000256" key="1">
    <source>
        <dbReference type="SAM" id="Phobius"/>
    </source>
</evidence>
<organism evidence="2 3">
    <name type="scientific">Seminavis robusta</name>
    <dbReference type="NCBI Taxonomy" id="568900"/>
    <lineage>
        <taxon>Eukaryota</taxon>
        <taxon>Sar</taxon>
        <taxon>Stramenopiles</taxon>
        <taxon>Ochrophyta</taxon>
        <taxon>Bacillariophyta</taxon>
        <taxon>Bacillariophyceae</taxon>
        <taxon>Bacillariophycidae</taxon>
        <taxon>Naviculales</taxon>
        <taxon>Naviculaceae</taxon>
        <taxon>Seminavis</taxon>
    </lineage>
</organism>
<protein>
    <submittedName>
        <fullName evidence="2">NB-ARC domain</fullName>
    </submittedName>
</protein>
<evidence type="ECO:0000313" key="2">
    <source>
        <dbReference type="EMBL" id="CAB9513845.1"/>
    </source>
</evidence>
<reference evidence="2" key="1">
    <citation type="submission" date="2020-06" db="EMBL/GenBank/DDBJ databases">
        <authorList>
            <consortium name="Plant Systems Biology data submission"/>
        </authorList>
    </citation>
    <scope>NUCLEOTIDE SEQUENCE</scope>
    <source>
        <strain evidence="2">D6</strain>
    </source>
</reference>
<proteinExistence type="predicted"/>
<dbReference type="Proteomes" id="UP001153069">
    <property type="component" value="Unassembled WGS sequence"/>
</dbReference>
<dbReference type="AlphaFoldDB" id="A0A9N8E872"/>
<dbReference type="EMBL" id="CAICTM010000616">
    <property type="protein sequence ID" value="CAB9513845.1"/>
    <property type="molecule type" value="Genomic_DNA"/>
</dbReference>
<name>A0A9N8E872_9STRA</name>
<sequence>MPKELYYKKRKKTKHDDATSSDEHSCTCCSCKSKKSLVFKLLMVVVLVVPLPFLGLGFFLGWGPFQEAFLQSITTITTASSSSSKTKLVLPMPTNDLIHQAMAFVQSREQAYDNDQIHARWKMRGHGHLYHYHNLTLAAFLHTQQEETAVYIFNVHPATSHSFQDCHLLSLWARVNGPEVWAGKPQPINITTSTSTSTTNGNTNKYKCYWKFQFGFGKHSLLPGNYRVDVKLVQWNGMAPVHLYDTYEQSPELNGQTSQCADVHQGQFISQQAYQTAPFNTSLMGFKLYTPLSGCCEMCRRTPFCRYWATPPHQLPRPNMAENGCELFLTNTITTTTTTTTTANWIHVLQFNESEDVPQPHILYNMIGRQNSIIAQEKREQAAKEKANNNPQLRQRSRRRLNVMTAWGSVDQINNDQVAYFLGCGWSFHHTLEFPCLSADWDDQVFMTQSVLSIPNTDTTATTTTTTPQLPLCEAQDEFVTTNTNQYSLANQRYRLGNTTTSAAAADSSLTIMPTGVGRWVRKPTPTKDVCPMPYENLDGIYSQRNPISRPDPDRPACWYREDLTPINQQCKEINCHLIKPEHKWNASTLQHERDWMGVWNNYHCDYTEFTNRQLNECFQTRQISAIEVDGASIAAMMKNYFLARLANVTLVQSQQQGSTTKHVWVKSLQWPHLLWQQSVEMWETTLQKEPDAKEHEIMLWVTPFFASSEREPYVHLERVLQFMNVAERILTPKGYQMINLFDPSAAFTYDTGGQGDGLHVVGPPMKVAVTKVFHHLCSKVVKGTRI</sequence>
<comment type="caution">
    <text evidence="2">The sequence shown here is derived from an EMBL/GenBank/DDBJ whole genome shotgun (WGS) entry which is preliminary data.</text>
</comment>
<feature type="transmembrane region" description="Helical" evidence="1">
    <location>
        <begin position="41"/>
        <end position="62"/>
    </location>
</feature>